<dbReference type="KEGG" id="pbap:Pla133_13720"/>
<protein>
    <submittedName>
        <fullName evidence="3">VanZ like family protein</fullName>
    </submittedName>
</protein>
<dbReference type="Proteomes" id="UP000316921">
    <property type="component" value="Chromosome"/>
</dbReference>
<name>A0A518BH73_9BACT</name>
<evidence type="ECO:0000313" key="3">
    <source>
        <dbReference type="EMBL" id="QDU66304.1"/>
    </source>
</evidence>
<evidence type="ECO:0000256" key="1">
    <source>
        <dbReference type="SAM" id="Phobius"/>
    </source>
</evidence>
<keyword evidence="1" id="KW-0472">Membrane</keyword>
<feature type="transmembrane region" description="Helical" evidence="1">
    <location>
        <begin position="55"/>
        <end position="72"/>
    </location>
</feature>
<sequence>MLVRAHRAVGRALLRLPRLGGAVLTAVWAVTIYLLSDSSNPLPVAPPVPLFVNNMAHAPLFGFLCFLALVAAPRRMEPFPWPRIDRRTCTWILAAVLCYALFDEWHQSWVPGRDSSLGDVLTDLTGACSVLWVASGLGRPSFRTRSLVIRLVLCLAACASAAAIATWAMPAPQPR</sequence>
<evidence type="ECO:0000259" key="2">
    <source>
        <dbReference type="Pfam" id="PF04892"/>
    </source>
</evidence>
<feature type="transmembrane region" description="Helical" evidence="1">
    <location>
        <begin position="147"/>
        <end position="169"/>
    </location>
</feature>
<evidence type="ECO:0000313" key="4">
    <source>
        <dbReference type="Proteomes" id="UP000316921"/>
    </source>
</evidence>
<keyword evidence="4" id="KW-1185">Reference proteome</keyword>
<dbReference type="NCBIfam" id="NF037970">
    <property type="entry name" value="vanZ_1"/>
    <property type="match status" value="1"/>
</dbReference>
<dbReference type="AlphaFoldDB" id="A0A518BH73"/>
<accession>A0A518BH73</accession>
<dbReference type="Pfam" id="PF04892">
    <property type="entry name" value="VanZ"/>
    <property type="match status" value="1"/>
</dbReference>
<gene>
    <name evidence="3" type="ORF">Pla133_13720</name>
</gene>
<dbReference type="InterPro" id="IPR006976">
    <property type="entry name" value="VanZ-like"/>
</dbReference>
<reference evidence="3 4" key="1">
    <citation type="submission" date="2019-02" db="EMBL/GenBank/DDBJ databases">
        <title>Deep-cultivation of Planctomycetes and their phenomic and genomic characterization uncovers novel biology.</title>
        <authorList>
            <person name="Wiegand S."/>
            <person name="Jogler M."/>
            <person name="Boedeker C."/>
            <person name="Pinto D."/>
            <person name="Vollmers J."/>
            <person name="Rivas-Marin E."/>
            <person name="Kohn T."/>
            <person name="Peeters S.H."/>
            <person name="Heuer A."/>
            <person name="Rast P."/>
            <person name="Oberbeckmann S."/>
            <person name="Bunk B."/>
            <person name="Jeske O."/>
            <person name="Meyerdierks A."/>
            <person name="Storesund J.E."/>
            <person name="Kallscheuer N."/>
            <person name="Luecker S."/>
            <person name="Lage O.M."/>
            <person name="Pohl T."/>
            <person name="Merkel B.J."/>
            <person name="Hornburger P."/>
            <person name="Mueller R.-W."/>
            <person name="Bruemmer F."/>
            <person name="Labrenz M."/>
            <person name="Spormann A.M."/>
            <person name="Op den Camp H."/>
            <person name="Overmann J."/>
            <person name="Amann R."/>
            <person name="Jetten M.S.M."/>
            <person name="Mascher T."/>
            <person name="Medema M.H."/>
            <person name="Devos D.P."/>
            <person name="Kaster A.-K."/>
            <person name="Ovreas L."/>
            <person name="Rohde M."/>
            <person name="Galperin M.Y."/>
            <person name="Jogler C."/>
        </authorList>
    </citation>
    <scope>NUCLEOTIDE SEQUENCE [LARGE SCALE GENOMIC DNA]</scope>
    <source>
        <strain evidence="3 4">Pla133</strain>
    </source>
</reference>
<dbReference type="EMBL" id="CP036287">
    <property type="protein sequence ID" value="QDU66304.1"/>
    <property type="molecule type" value="Genomic_DNA"/>
</dbReference>
<keyword evidence="1" id="KW-0812">Transmembrane</keyword>
<feature type="transmembrane region" description="Helical" evidence="1">
    <location>
        <begin position="12"/>
        <end position="35"/>
    </location>
</feature>
<feature type="domain" description="VanZ-like" evidence="2">
    <location>
        <begin position="46"/>
        <end position="134"/>
    </location>
</feature>
<keyword evidence="1" id="KW-1133">Transmembrane helix</keyword>
<proteinExistence type="predicted"/>
<organism evidence="3 4">
    <name type="scientific">Engelhardtia mirabilis</name>
    <dbReference type="NCBI Taxonomy" id="2528011"/>
    <lineage>
        <taxon>Bacteria</taxon>
        <taxon>Pseudomonadati</taxon>
        <taxon>Planctomycetota</taxon>
        <taxon>Planctomycetia</taxon>
        <taxon>Planctomycetia incertae sedis</taxon>
        <taxon>Engelhardtia</taxon>
    </lineage>
</organism>